<protein>
    <submittedName>
        <fullName evidence="2">Uncharacterized protein</fullName>
    </submittedName>
</protein>
<proteinExistence type="predicted"/>
<organism evidence="2 3">
    <name type="scientific">Aphidius gifuensis</name>
    <name type="common">Parasitoid wasp</name>
    <dbReference type="NCBI Taxonomy" id="684658"/>
    <lineage>
        <taxon>Eukaryota</taxon>
        <taxon>Metazoa</taxon>
        <taxon>Ecdysozoa</taxon>
        <taxon>Arthropoda</taxon>
        <taxon>Hexapoda</taxon>
        <taxon>Insecta</taxon>
        <taxon>Pterygota</taxon>
        <taxon>Neoptera</taxon>
        <taxon>Endopterygota</taxon>
        <taxon>Hymenoptera</taxon>
        <taxon>Apocrita</taxon>
        <taxon>Ichneumonoidea</taxon>
        <taxon>Braconidae</taxon>
        <taxon>Aphidiinae</taxon>
        <taxon>Aphidius</taxon>
    </lineage>
</organism>
<accession>A0A834XNR6</accession>
<evidence type="ECO:0000313" key="2">
    <source>
        <dbReference type="EMBL" id="KAF7990525.1"/>
    </source>
</evidence>
<sequence>MSDSDANEINYDDDQQSNASSTGRMGRPPKPLTLVNLREELKKNSDKINKTVDKLEKKMSDKITSLQKDLETKIEIKLNEIIDDKITALQNDIVDRIDTLSNVVRDDTEKIKIIDEKILLLSNEVTTANNTALDALNKANNICHDPFASSEIDIQHEIHERIARQSNKIIHGLPETTHDDNLNTANDGFSKNSTKQVYMSSNIQGYIHHTRSYSNATETETGNKDRIEFEKEQRSDRSKDDLPQWLVLNNNKSQKTCSQQSTTSRTTVDFNNSLNIINTNISTTSLSDIKHLQNTLPTINTGNEFRLTIQHITT</sequence>
<evidence type="ECO:0000256" key="1">
    <source>
        <dbReference type="SAM" id="MobiDB-lite"/>
    </source>
</evidence>
<feature type="region of interest" description="Disordered" evidence="1">
    <location>
        <begin position="1"/>
        <end position="32"/>
    </location>
</feature>
<dbReference type="EMBL" id="JACMRX010000004">
    <property type="protein sequence ID" value="KAF7990525.1"/>
    <property type="molecule type" value="Genomic_DNA"/>
</dbReference>
<reference evidence="2 3" key="1">
    <citation type="submission" date="2020-08" db="EMBL/GenBank/DDBJ databases">
        <title>Aphidius gifuensis genome sequencing and assembly.</title>
        <authorList>
            <person name="Du Z."/>
        </authorList>
    </citation>
    <scope>NUCLEOTIDE SEQUENCE [LARGE SCALE GENOMIC DNA]</scope>
    <source>
        <strain evidence="2">YNYX2018</strain>
        <tissue evidence="2">Adults</tissue>
    </source>
</reference>
<dbReference type="AlphaFoldDB" id="A0A834XNR6"/>
<name>A0A834XNR6_APHGI</name>
<evidence type="ECO:0000313" key="3">
    <source>
        <dbReference type="Proteomes" id="UP000639338"/>
    </source>
</evidence>
<comment type="caution">
    <text evidence="2">The sequence shown here is derived from an EMBL/GenBank/DDBJ whole genome shotgun (WGS) entry which is preliminary data.</text>
</comment>
<keyword evidence="3" id="KW-1185">Reference proteome</keyword>
<dbReference type="Proteomes" id="UP000639338">
    <property type="component" value="Unassembled WGS sequence"/>
</dbReference>
<gene>
    <name evidence="2" type="ORF">HCN44_000330</name>
</gene>